<dbReference type="GO" id="GO:0015171">
    <property type="term" value="F:amino acid transmembrane transporter activity"/>
    <property type="evidence" value="ECO:0007669"/>
    <property type="project" value="TreeGrafter"/>
</dbReference>
<dbReference type="PANTHER" id="PTHR43243">
    <property type="entry name" value="INNER MEMBRANE TRANSPORTER YGJI-RELATED"/>
    <property type="match status" value="1"/>
</dbReference>
<evidence type="ECO:0000256" key="2">
    <source>
        <dbReference type="ARBA" id="ARBA00022448"/>
    </source>
</evidence>
<keyword evidence="8" id="KW-1185">Reference proteome</keyword>
<dbReference type="AlphaFoldDB" id="A0A0D0DT55"/>
<dbReference type="GO" id="GO:0016020">
    <property type="term" value="C:membrane"/>
    <property type="evidence" value="ECO:0007669"/>
    <property type="project" value="UniProtKB-SubCell"/>
</dbReference>
<gene>
    <name evidence="7" type="ORF">PAXRUDRAFT_768751</name>
</gene>
<keyword evidence="3 6" id="KW-0812">Transmembrane</keyword>
<accession>A0A0D0DT55</accession>
<dbReference type="OrthoDB" id="1718410at2759"/>
<evidence type="ECO:0000256" key="5">
    <source>
        <dbReference type="ARBA" id="ARBA00023136"/>
    </source>
</evidence>
<keyword evidence="2" id="KW-0813">Transport</keyword>
<proteinExistence type="predicted"/>
<dbReference type="STRING" id="930991.A0A0D0DT55"/>
<feature type="transmembrane region" description="Helical" evidence="6">
    <location>
        <begin position="419"/>
        <end position="445"/>
    </location>
</feature>
<reference evidence="8" key="2">
    <citation type="submission" date="2015-01" db="EMBL/GenBank/DDBJ databases">
        <title>Evolutionary Origins and Diversification of the Mycorrhizal Mutualists.</title>
        <authorList>
            <consortium name="DOE Joint Genome Institute"/>
            <consortium name="Mycorrhizal Genomics Consortium"/>
            <person name="Kohler A."/>
            <person name="Kuo A."/>
            <person name="Nagy L.G."/>
            <person name="Floudas D."/>
            <person name="Copeland A."/>
            <person name="Barry K.W."/>
            <person name="Cichocki N."/>
            <person name="Veneault-Fourrey C."/>
            <person name="LaButti K."/>
            <person name="Lindquist E.A."/>
            <person name="Lipzen A."/>
            <person name="Lundell T."/>
            <person name="Morin E."/>
            <person name="Murat C."/>
            <person name="Riley R."/>
            <person name="Ohm R."/>
            <person name="Sun H."/>
            <person name="Tunlid A."/>
            <person name="Henrissat B."/>
            <person name="Grigoriev I.V."/>
            <person name="Hibbett D.S."/>
            <person name="Martin F."/>
        </authorList>
    </citation>
    <scope>NUCLEOTIDE SEQUENCE [LARGE SCALE GENOMIC DNA]</scope>
    <source>
        <strain evidence="8">Ve08.2h10</strain>
    </source>
</reference>
<feature type="transmembrane region" description="Helical" evidence="6">
    <location>
        <begin position="187"/>
        <end position="213"/>
    </location>
</feature>
<evidence type="ECO:0000256" key="1">
    <source>
        <dbReference type="ARBA" id="ARBA00004141"/>
    </source>
</evidence>
<dbReference type="InParanoid" id="A0A0D0DT55"/>
<comment type="subcellular location">
    <subcellularLocation>
        <location evidence="1">Membrane</location>
        <topology evidence="1">Multi-pass membrane protein</topology>
    </subcellularLocation>
</comment>
<feature type="transmembrane region" description="Helical" evidence="6">
    <location>
        <begin position="378"/>
        <end position="407"/>
    </location>
</feature>
<feature type="transmembrane region" description="Helical" evidence="6">
    <location>
        <begin position="336"/>
        <end position="358"/>
    </location>
</feature>
<feature type="transmembrane region" description="Helical" evidence="6">
    <location>
        <begin position="136"/>
        <end position="158"/>
    </location>
</feature>
<dbReference type="PANTHER" id="PTHR43243:SF4">
    <property type="entry name" value="CATIONIC AMINO ACID TRANSPORTER 4"/>
    <property type="match status" value="1"/>
</dbReference>
<feature type="transmembrane region" description="Helical" evidence="6">
    <location>
        <begin position="457"/>
        <end position="478"/>
    </location>
</feature>
<dbReference type="Pfam" id="PF13520">
    <property type="entry name" value="AA_permease_2"/>
    <property type="match status" value="1"/>
</dbReference>
<evidence type="ECO:0000256" key="4">
    <source>
        <dbReference type="ARBA" id="ARBA00022989"/>
    </source>
</evidence>
<protein>
    <submittedName>
        <fullName evidence="7">Uncharacterized protein</fullName>
    </submittedName>
</protein>
<evidence type="ECO:0000256" key="3">
    <source>
        <dbReference type="ARBA" id="ARBA00022692"/>
    </source>
</evidence>
<keyword evidence="4 6" id="KW-1133">Transmembrane helix</keyword>
<dbReference type="Gene3D" id="1.20.1740.10">
    <property type="entry name" value="Amino acid/polyamine transporter I"/>
    <property type="match status" value="1"/>
</dbReference>
<evidence type="ECO:0000313" key="8">
    <source>
        <dbReference type="Proteomes" id="UP000054538"/>
    </source>
</evidence>
<name>A0A0D0DT55_9AGAM</name>
<reference evidence="7 8" key="1">
    <citation type="submission" date="2014-04" db="EMBL/GenBank/DDBJ databases">
        <authorList>
            <consortium name="DOE Joint Genome Institute"/>
            <person name="Kuo A."/>
            <person name="Kohler A."/>
            <person name="Jargeat P."/>
            <person name="Nagy L.G."/>
            <person name="Floudas D."/>
            <person name="Copeland A."/>
            <person name="Barry K.W."/>
            <person name="Cichocki N."/>
            <person name="Veneault-Fourrey C."/>
            <person name="LaButti K."/>
            <person name="Lindquist E.A."/>
            <person name="Lipzen A."/>
            <person name="Lundell T."/>
            <person name="Morin E."/>
            <person name="Murat C."/>
            <person name="Sun H."/>
            <person name="Tunlid A."/>
            <person name="Henrissat B."/>
            <person name="Grigoriev I.V."/>
            <person name="Hibbett D.S."/>
            <person name="Martin F."/>
            <person name="Nordberg H.P."/>
            <person name="Cantor M.N."/>
            <person name="Hua S.X."/>
        </authorList>
    </citation>
    <scope>NUCLEOTIDE SEQUENCE [LARGE SCALE GENOMIC DNA]</scope>
    <source>
        <strain evidence="7 8">Ve08.2h10</strain>
    </source>
</reference>
<feature type="transmembrane region" description="Helical" evidence="6">
    <location>
        <begin position="255"/>
        <end position="275"/>
    </location>
</feature>
<dbReference type="HOGENOM" id="CLU_012451_0_0_1"/>
<evidence type="ECO:0000256" key="6">
    <source>
        <dbReference type="SAM" id="Phobius"/>
    </source>
</evidence>
<sequence length="689" mass="75098">MDTPPIDTELIAIRPPTHPTEASKTTAGNADSTACSALPPSFYDSQFDIILRRQRTRAAGQPKFRTVPSRFLNLTNDFEFAGWGSIFRIALSQENLEHGNNTLHDLRTQQVLGQFEASALAANDIFGGVFYTIPSVFAISGVYSPLSMFLATLTLFLWRPIMEELGSALPISGAPYIYLLNGSTKSVALLGAALLLLDFAATVVVSAATAISYLAGEMHIPFPRYVGTMFVFILFTVVSLAGLRESARVASGVLTLHFLTMAVLIVASITAWASAGTTQLRENWVLGQVGLSSPGYILKQVFNGVCIGMLGLTGFECAPAYTAKMRPGTYPNVLRNLHIPAIILSPAMMLFVLALLPLEAQAEENVLGLLAQKAAGRWLRIWVAVDAVIVLCAGVLTGVTSACELLAELSRDCVLPPVLLANLPCTGAPYVAVISFVGFSGTIYASTGADLIAVSKMFSVVWLAVMTLFPLSLALLRFSRPRLPRLSKCSSSSVIGAVVVAAVVFGGNIVIDPTIAGWFALYFLALVALFYITTHKVGILRWVYWAYDQLPLLHRLRFTQNWGKALINAMRTLRRQEVCLLVGTDEISQLFNMVLYVRHNEETSRLKIVHFHQLEGMVPSEMEANVKILDEAFPDITVDLMFVEGTFNPRTVAALAHRLQIPTSLMFMCCPGPEFRHPVAEFGTRIISL</sequence>
<dbReference type="InterPro" id="IPR002293">
    <property type="entry name" value="AA/rel_permease1"/>
</dbReference>
<dbReference type="Proteomes" id="UP000054538">
    <property type="component" value="Unassembled WGS sequence"/>
</dbReference>
<feature type="transmembrane region" description="Helical" evidence="6">
    <location>
        <begin position="295"/>
        <end position="315"/>
    </location>
</feature>
<feature type="transmembrane region" description="Helical" evidence="6">
    <location>
        <begin position="490"/>
        <end position="509"/>
    </location>
</feature>
<dbReference type="EMBL" id="KN824962">
    <property type="protein sequence ID" value="KIK96888.1"/>
    <property type="molecule type" value="Genomic_DNA"/>
</dbReference>
<feature type="transmembrane region" description="Helical" evidence="6">
    <location>
        <begin position="515"/>
        <end position="532"/>
    </location>
</feature>
<organism evidence="7 8">
    <name type="scientific">Paxillus rubicundulus Ve08.2h10</name>
    <dbReference type="NCBI Taxonomy" id="930991"/>
    <lineage>
        <taxon>Eukaryota</taxon>
        <taxon>Fungi</taxon>
        <taxon>Dikarya</taxon>
        <taxon>Basidiomycota</taxon>
        <taxon>Agaricomycotina</taxon>
        <taxon>Agaricomycetes</taxon>
        <taxon>Agaricomycetidae</taxon>
        <taxon>Boletales</taxon>
        <taxon>Paxilineae</taxon>
        <taxon>Paxillaceae</taxon>
        <taxon>Paxillus</taxon>
    </lineage>
</organism>
<evidence type="ECO:0000313" key="7">
    <source>
        <dbReference type="EMBL" id="KIK96888.1"/>
    </source>
</evidence>
<keyword evidence="5 6" id="KW-0472">Membrane</keyword>
<feature type="transmembrane region" description="Helical" evidence="6">
    <location>
        <begin position="225"/>
        <end position="243"/>
    </location>
</feature>